<evidence type="ECO:0000313" key="1">
    <source>
        <dbReference type="EMBL" id="NEE04770.1"/>
    </source>
</evidence>
<dbReference type="RefSeq" id="WP_163745317.1">
    <property type="nucleotide sequence ID" value="NZ_JAAGOA010000044.1"/>
</dbReference>
<keyword evidence="2" id="KW-1185">Reference proteome</keyword>
<comment type="caution">
    <text evidence="1">The sequence shown here is derived from an EMBL/GenBank/DDBJ whole genome shotgun (WGS) entry which is preliminary data.</text>
</comment>
<dbReference type="EMBL" id="JAAGOA010000044">
    <property type="protein sequence ID" value="NEE04770.1"/>
    <property type="molecule type" value="Genomic_DNA"/>
</dbReference>
<protein>
    <submittedName>
        <fullName evidence="1">Uncharacterized protein</fullName>
    </submittedName>
</protein>
<dbReference type="AlphaFoldDB" id="A0A6L9SL54"/>
<sequence length="119" mass="13560">MMTNQPIGMHRREFGPHVAHFSGNVGLFVEAIEPNYEDYDDYSALWDSAWLDAERWLEAHGWFVLGFHDGDDDGPREIGRLGDSWVLMLLREGMDERDIDPRELRELIDSIGVTGLAAA</sequence>
<gene>
    <name evidence="1" type="ORF">G1H10_31870</name>
</gene>
<accession>A0A6L9SL54</accession>
<proteinExistence type="predicted"/>
<evidence type="ECO:0000313" key="2">
    <source>
        <dbReference type="Proteomes" id="UP000475214"/>
    </source>
</evidence>
<reference evidence="1 2" key="1">
    <citation type="submission" date="2020-02" db="EMBL/GenBank/DDBJ databases">
        <authorList>
            <person name="Li X.-J."/>
            <person name="Han X.-M."/>
        </authorList>
    </citation>
    <scope>NUCLEOTIDE SEQUENCE [LARGE SCALE GENOMIC DNA]</scope>
    <source>
        <strain evidence="1 2">CCTCC AB 2017055</strain>
    </source>
</reference>
<name>A0A6L9SL54_9ACTN</name>
<organism evidence="1 2">
    <name type="scientific">Phytoactinopolyspora halotolerans</name>
    <dbReference type="NCBI Taxonomy" id="1981512"/>
    <lineage>
        <taxon>Bacteria</taxon>
        <taxon>Bacillati</taxon>
        <taxon>Actinomycetota</taxon>
        <taxon>Actinomycetes</taxon>
        <taxon>Jiangellales</taxon>
        <taxon>Jiangellaceae</taxon>
        <taxon>Phytoactinopolyspora</taxon>
    </lineage>
</organism>
<dbReference type="Proteomes" id="UP000475214">
    <property type="component" value="Unassembled WGS sequence"/>
</dbReference>